<dbReference type="GO" id="GO:0043139">
    <property type="term" value="F:5'-3' DNA helicase activity"/>
    <property type="evidence" value="ECO:0007669"/>
    <property type="project" value="UniProtKB-EC"/>
</dbReference>
<accession>A0AAD3CXX3</accession>
<keyword evidence="4" id="KW-1185">Reference proteome</keyword>
<dbReference type="InterPro" id="IPR010285">
    <property type="entry name" value="DNA_helicase_pif1-like_DEAD"/>
</dbReference>
<reference evidence="3 4" key="1">
    <citation type="journal article" date="2021" name="Sci. Rep.">
        <title>The genome of the diatom Chaetoceros tenuissimus carries an ancient integrated fragment of an extant virus.</title>
        <authorList>
            <person name="Hongo Y."/>
            <person name="Kimura K."/>
            <person name="Takaki Y."/>
            <person name="Yoshida Y."/>
            <person name="Baba S."/>
            <person name="Kobayashi G."/>
            <person name="Nagasaki K."/>
            <person name="Hano T."/>
            <person name="Tomaru Y."/>
        </authorList>
    </citation>
    <scope>NUCLEOTIDE SEQUENCE [LARGE SCALE GENOMIC DNA]</scope>
    <source>
        <strain evidence="3 4">NIES-3715</strain>
    </source>
</reference>
<dbReference type="GO" id="GO:0006310">
    <property type="term" value="P:DNA recombination"/>
    <property type="evidence" value="ECO:0007669"/>
    <property type="project" value="UniProtKB-KW"/>
</dbReference>
<proteinExistence type="inferred from homology"/>
<protein>
    <recommendedName>
        <fullName evidence="1">ATP-dependent DNA helicase</fullName>
        <ecNumber evidence="1">5.6.2.3</ecNumber>
    </recommendedName>
</protein>
<dbReference type="EC" id="5.6.2.3" evidence="1"/>
<dbReference type="AlphaFoldDB" id="A0AAD3CXX3"/>
<sequence>MPTMVSDELKQLLKYVWYTLKHEECGIVENHGEILKYFIAGSFATHLDNVGCERNGTYIYNDIDVFVMDSSLESVANSVISECYDIANSYKVRLREANGTVCDRYLPLKVNIVCVDQCCGLMHLLNFFDINSCQVGYEIDIKSGKLSSRVCTKHYLEFQVTEMLKVVTFNTPATSLFRLMKKSFQMSLPRTLDPMNLMKLKWNNDGGKVVNKGLFEQVRSSLERNDMLDEVAKNFDYDILYPSEDEINEDLYFRGEEDELSASMSFLIKNGSGIALYFHGNRENEMHFSCINGENDKFRSFQDLVDERGSLAAFEKDELNLSCVLLNAIESMFDVRVSETCAPTGCAAYNIFGKTIHSLFCINVDDTTKELYETQKKRLFELLRNVLVLVIDERSMLSLDLLHTISLNCSDFAHGTGNTEEIFGGIPVVLILGDDSQLPPVKKLGAFDLYQKTGFKSTTLTGTDLKGSMVLQQTVQRVKSLKQIKRINHGENVLQEINQNVLQEINQTLRS</sequence>
<dbReference type="InterPro" id="IPR027417">
    <property type="entry name" value="P-loop_NTPase"/>
</dbReference>
<keyword evidence="1" id="KW-0547">Nucleotide-binding</keyword>
<evidence type="ECO:0000313" key="3">
    <source>
        <dbReference type="EMBL" id="GFH54206.1"/>
    </source>
</evidence>
<comment type="caution">
    <text evidence="3">The sequence shown here is derived from an EMBL/GenBank/DDBJ whole genome shotgun (WGS) entry which is preliminary data.</text>
</comment>
<keyword evidence="1" id="KW-0227">DNA damage</keyword>
<dbReference type="GO" id="GO:0000723">
    <property type="term" value="P:telomere maintenance"/>
    <property type="evidence" value="ECO:0007669"/>
    <property type="project" value="InterPro"/>
</dbReference>
<evidence type="ECO:0000256" key="1">
    <source>
        <dbReference type="RuleBase" id="RU363044"/>
    </source>
</evidence>
<comment type="similarity">
    <text evidence="1">Belongs to the helicase family.</text>
</comment>
<dbReference type="PANTHER" id="PTHR47642">
    <property type="entry name" value="ATP-DEPENDENT DNA HELICASE"/>
    <property type="match status" value="1"/>
</dbReference>
<dbReference type="GO" id="GO:0006281">
    <property type="term" value="P:DNA repair"/>
    <property type="evidence" value="ECO:0007669"/>
    <property type="project" value="UniProtKB-KW"/>
</dbReference>
<keyword evidence="1" id="KW-0378">Hydrolase</keyword>
<evidence type="ECO:0000313" key="4">
    <source>
        <dbReference type="Proteomes" id="UP001054902"/>
    </source>
</evidence>
<organism evidence="3 4">
    <name type="scientific">Chaetoceros tenuissimus</name>
    <dbReference type="NCBI Taxonomy" id="426638"/>
    <lineage>
        <taxon>Eukaryota</taxon>
        <taxon>Sar</taxon>
        <taxon>Stramenopiles</taxon>
        <taxon>Ochrophyta</taxon>
        <taxon>Bacillariophyta</taxon>
        <taxon>Coscinodiscophyceae</taxon>
        <taxon>Chaetocerotophycidae</taxon>
        <taxon>Chaetocerotales</taxon>
        <taxon>Chaetocerotaceae</taxon>
        <taxon>Chaetoceros</taxon>
    </lineage>
</organism>
<comment type="cofactor">
    <cofactor evidence="1">
        <name>Mg(2+)</name>
        <dbReference type="ChEBI" id="CHEBI:18420"/>
    </cofactor>
</comment>
<gene>
    <name evidence="3" type="ORF">CTEN210_10682</name>
</gene>
<evidence type="ECO:0000259" key="2">
    <source>
        <dbReference type="Pfam" id="PF05970"/>
    </source>
</evidence>
<feature type="domain" description="DNA helicase Pif1-like DEAD-box helicase" evidence="2">
    <location>
        <begin position="337"/>
        <end position="448"/>
    </location>
</feature>
<dbReference type="InterPro" id="IPR051055">
    <property type="entry name" value="PIF1_helicase"/>
</dbReference>
<dbReference type="Gene3D" id="3.40.50.300">
    <property type="entry name" value="P-loop containing nucleotide triphosphate hydrolases"/>
    <property type="match status" value="1"/>
</dbReference>
<keyword evidence="1" id="KW-0067">ATP-binding</keyword>
<dbReference type="EMBL" id="BLLK01000047">
    <property type="protein sequence ID" value="GFH54206.1"/>
    <property type="molecule type" value="Genomic_DNA"/>
</dbReference>
<name>A0AAD3CXX3_9STRA</name>
<dbReference type="GO" id="GO:0016787">
    <property type="term" value="F:hydrolase activity"/>
    <property type="evidence" value="ECO:0007669"/>
    <property type="project" value="UniProtKB-KW"/>
</dbReference>
<comment type="catalytic activity">
    <reaction evidence="1">
        <text>ATP + H2O = ADP + phosphate + H(+)</text>
        <dbReference type="Rhea" id="RHEA:13065"/>
        <dbReference type="ChEBI" id="CHEBI:15377"/>
        <dbReference type="ChEBI" id="CHEBI:15378"/>
        <dbReference type="ChEBI" id="CHEBI:30616"/>
        <dbReference type="ChEBI" id="CHEBI:43474"/>
        <dbReference type="ChEBI" id="CHEBI:456216"/>
        <dbReference type="EC" id="5.6.2.3"/>
    </reaction>
</comment>
<keyword evidence="1" id="KW-0347">Helicase</keyword>
<dbReference type="Proteomes" id="UP001054902">
    <property type="component" value="Unassembled WGS sequence"/>
</dbReference>
<keyword evidence="1" id="KW-0233">DNA recombination</keyword>
<dbReference type="GO" id="GO:0005524">
    <property type="term" value="F:ATP binding"/>
    <property type="evidence" value="ECO:0007669"/>
    <property type="project" value="UniProtKB-KW"/>
</dbReference>
<dbReference type="Pfam" id="PF05970">
    <property type="entry name" value="PIF1"/>
    <property type="match status" value="1"/>
</dbReference>
<keyword evidence="1" id="KW-0234">DNA repair</keyword>
<dbReference type="PANTHER" id="PTHR47642:SF5">
    <property type="entry name" value="ATP-DEPENDENT DNA HELICASE"/>
    <property type="match status" value="1"/>
</dbReference>